<keyword evidence="6" id="KW-1185">Reference proteome</keyword>
<reference evidence="6" key="2">
    <citation type="journal article" date="2016" name="Sci. Rep.">
        <title>Dictyocaulus viviparus genome, variome and transcriptome elucidate lungworm biology and support future intervention.</title>
        <authorList>
            <person name="McNulty S.N."/>
            <person name="Strube C."/>
            <person name="Rosa B.A."/>
            <person name="Martin J.C."/>
            <person name="Tyagi R."/>
            <person name="Choi Y.J."/>
            <person name="Wang Q."/>
            <person name="Hallsworth Pepin K."/>
            <person name="Zhang X."/>
            <person name="Ozersky P."/>
            <person name="Wilson R.K."/>
            <person name="Sternberg P.W."/>
            <person name="Gasser R.B."/>
            <person name="Mitreva M."/>
        </authorList>
    </citation>
    <scope>NUCLEOTIDE SEQUENCE [LARGE SCALE GENOMIC DNA]</scope>
    <source>
        <strain evidence="6">HannoverDv2000</strain>
    </source>
</reference>
<name>A0A0D8XAY1_DICVI</name>
<dbReference type="Proteomes" id="UP000053766">
    <property type="component" value="Unassembled WGS sequence"/>
</dbReference>
<sequence>MIKEAVLDVCEFQRLHSTYREPVVAVAIPLVRDSRPEIAAWPAPPQNLPLTSTTGNVRTATTAPGRSSVSPARVAPVSNGSSNKTEIDDSTALLTMLKVAATTNANGVLRGRETELKKKIQTLEETVAEYERQKYNVMGTFSEYRERVAERERKLEAEYSNKIIALSEEVLGAKKDFEARMKSFQALQDKFEREKEQALEKLKQEHQKEIQLLEQRFSESQLLNLEQKYVIEIQRLEEERKSLRTERERLEETFEMKLRRAQSLYETELTAAKMLYTKELEALKDHEEALKEELLARQDEFHDRLQELQHQAQRGRDELNSCKQEVTALERKLQSKEVEVQAISKELEDARTETNEALKRLSQTTVDYNENRQKFQQQEEELRKKSKLLNVVEIAKTKLENVVRDLQTEVRALKNKVEFLEKERENLQSQSESQTQLQNSQVNALEAVLESVTKEKEATKEHYEGLLIKERQQAEAREHAMKKEFSSKLNELEEQYTSLKEDLEHSAKLDRDELRESTQHEIRTLRTEKTLLEAEVSALKEKFLNESCSEDEVAERLNVVISETAKLIRTLEDYRERINSKDEEIISLRRCVDHELSLSEEQLKSIKDDLRREVLASDEYQRNLLEIERLHSQIAKYERKREKDEEAEAERFLNTKKLQLENEKLKERISVMEKNETNEEIQSLKVLLVEKDKELSLLRENETRLTEQNKRLTKKYELCKYVDETLKDEMSTLQLDNIEKTSQIEALYIRVKELLDQMCDIKEELERKNKELEQIGDRTEIKFETSTTEIEEKLKFLNNEFERTVSRLKKREVDLINELNDLRQTVHDYQTTNNEIETLKEEIRAMNELIEQMKDNLTEKHNLLIEKERQLYSNNEKISSLEKELKENTEKHCEEIVELQGRIALMKVDETMEDRPNTISSEVQTDPINIKSPVPIVDLAKQKELNSRIVELEQALEIKNNLIEKLHEQLPQTSRDDTVMKKKDRSQSMTTSGMLQNLVSQIKDKQDEANERSKKKEAEKRAEKAVRDAAREIINEKSPLRSKSPSLLTRFRDHSPAKRRSPIDNLESTPSMSNRNLLLPNDAGRRSSPSQPLFSRYRKDVKDTKEAEKRPAWKF</sequence>
<evidence type="ECO:0000313" key="6">
    <source>
        <dbReference type="Proteomes" id="UP000053766"/>
    </source>
</evidence>
<feature type="coiled-coil region" evidence="2">
    <location>
        <begin position="174"/>
        <end position="584"/>
    </location>
</feature>
<evidence type="ECO:0000256" key="3">
    <source>
        <dbReference type="SAM" id="MobiDB-lite"/>
    </source>
</evidence>
<feature type="coiled-coil region" evidence="2">
    <location>
        <begin position="620"/>
        <end position="715"/>
    </location>
</feature>
<protein>
    <submittedName>
        <fullName evidence="5">M protein repeat protein</fullName>
    </submittedName>
</protein>
<evidence type="ECO:0000256" key="1">
    <source>
        <dbReference type="ARBA" id="ARBA00023054"/>
    </source>
</evidence>
<feature type="coiled-coil region" evidence="2">
    <location>
        <begin position="942"/>
        <end position="969"/>
    </location>
</feature>
<dbReference type="Pfam" id="PF15665">
    <property type="entry name" value="FAM184"/>
    <property type="match status" value="1"/>
</dbReference>
<gene>
    <name evidence="5" type="ORF">DICVIV_12298</name>
</gene>
<accession>A0A0D8XAY1</accession>
<dbReference type="PANTHER" id="PTHR18870">
    <property type="entry name" value="PROTEIN TAG-278-RELATED"/>
    <property type="match status" value="1"/>
</dbReference>
<feature type="region of interest" description="Disordered" evidence="3">
    <location>
        <begin position="969"/>
        <end position="1115"/>
    </location>
</feature>
<evidence type="ECO:0000256" key="2">
    <source>
        <dbReference type="SAM" id="Coils"/>
    </source>
</evidence>
<dbReference type="InterPro" id="IPR039478">
    <property type="entry name" value="FAM184A/B_N"/>
</dbReference>
<dbReference type="PANTHER" id="PTHR18870:SF9">
    <property type="entry name" value="PROTEIN TAG-278-RELATED"/>
    <property type="match status" value="1"/>
</dbReference>
<reference evidence="5 6" key="1">
    <citation type="submission" date="2013-11" db="EMBL/GenBank/DDBJ databases">
        <title>Draft genome of the bovine lungworm Dictyocaulus viviparus.</title>
        <authorList>
            <person name="Mitreva M."/>
        </authorList>
    </citation>
    <scope>NUCLEOTIDE SEQUENCE [LARGE SCALE GENOMIC DNA]</scope>
    <source>
        <strain evidence="5 6">HannoverDv2000</strain>
    </source>
</reference>
<feature type="region of interest" description="Disordered" evidence="3">
    <location>
        <begin position="43"/>
        <end position="84"/>
    </location>
</feature>
<dbReference type="EMBL" id="KN716771">
    <property type="protein sequence ID" value="KJH41723.1"/>
    <property type="molecule type" value="Genomic_DNA"/>
</dbReference>
<keyword evidence="1 2" id="KW-0175">Coiled coil</keyword>
<feature type="coiled-coil region" evidence="2">
    <location>
        <begin position="755"/>
        <end position="902"/>
    </location>
</feature>
<feature type="compositionally biased region" description="Polar residues" evidence="3">
    <location>
        <begin position="48"/>
        <end position="65"/>
    </location>
</feature>
<evidence type="ECO:0000259" key="4">
    <source>
        <dbReference type="Pfam" id="PF15665"/>
    </source>
</evidence>
<proteinExistence type="predicted"/>
<feature type="compositionally biased region" description="Low complexity" evidence="3">
    <location>
        <begin position="66"/>
        <end position="78"/>
    </location>
</feature>
<organism evidence="5 6">
    <name type="scientific">Dictyocaulus viviparus</name>
    <name type="common">Bovine lungworm</name>
    <dbReference type="NCBI Taxonomy" id="29172"/>
    <lineage>
        <taxon>Eukaryota</taxon>
        <taxon>Metazoa</taxon>
        <taxon>Ecdysozoa</taxon>
        <taxon>Nematoda</taxon>
        <taxon>Chromadorea</taxon>
        <taxon>Rhabditida</taxon>
        <taxon>Rhabditina</taxon>
        <taxon>Rhabditomorpha</taxon>
        <taxon>Strongyloidea</taxon>
        <taxon>Metastrongylidae</taxon>
        <taxon>Dictyocaulus</taxon>
    </lineage>
</organism>
<feature type="domain" description="Protein FAM184A/B N-terminal" evidence="4">
    <location>
        <begin position="112"/>
        <end position="269"/>
    </location>
</feature>
<evidence type="ECO:0000313" key="5">
    <source>
        <dbReference type="EMBL" id="KJH41723.1"/>
    </source>
</evidence>
<feature type="compositionally biased region" description="Basic and acidic residues" evidence="3">
    <location>
        <begin position="969"/>
        <end position="981"/>
    </location>
</feature>
<dbReference type="STRING" id="29172.A0A0D8XAY1"/>
<feature type="compositionally biased region" description="Polar residues" evidence="3">
    <location>
        <begin position="987"/>
        <end position="1000"/>
    </location>
</feature>
<feature type="compositionally biased region" description="Basic and acidic residues" evidence="3">
    <location>
        <begin position="1097"/>
        <end position="1115"/>
    </location>
</feature>
<feature type="compositionally biased region" description="Basic and acidic residues" evidence="3">
    <location>
        <begin position="1002"/>
        <end position="1039"/>
    </location>
</feature>
<dbReference type="AlphaFoldDB" id="A0A0D8XAY1"/>
<dbReference type="OrthoDB" id="75801at2759"/>
<feature type="compositionally biased region" description="Polar residues" evidence="3">
    <location>
        <begin position="1066"/>
        <end position="1076"/>
    </location>
</feature>